<dbReference type="RefSeq" id="WP_131513527.1">
    <property type="nucleotide sequence ID" value="NZ_SJKD01000002.1"/>
</dbReference>
<organism evidence="3 4">
    <name type="scientific">Kribbella capetownensis</name>
    <dbReference type="NCBI Taxonomy" id="1572659"/>
    <lineage>
        <taxon>Bacteria</taxon>
        <taxon>Bacillati</taxon>
        <taxon>Actinomycetota</taxon>
        <taxon>Actinomycetes</taxon>
        <taxon>Propionibacteriales</taxon>
        <taxon>Kribbellaceae</taxon>
        <taxon>Kribbella</taxon>
    </lineage>
</organism>
<dbReference type="Gene3D" id="1.10.10.10">
    <property type="entry name" value="Winged helix-like DNA-binding domain superfamily/Winged helix DNA-binding domain"/>
    <property type="match status" value="1"/>
</dbReference>
<gene>
    <name evidence="3" type="ORF">E0H75_11715</name>
</gene>
<feature type="coiled-coil region" evidence="1">
    <location>
        <begin position="78"/>
        <end position="105"/>
    </location>
</feature>
<keyword evidence="1" id="KW-0175">Coiled coil</keyword>
<feature type="domain" description="Transcription regulator TrmB N-terminal" evidence="2">
    <location>
        <begin position="7"/>
        <end position="73"/>
    </location>
</feature>
<protein>
    <recommendedName>
        <fullName evidence="2">Transcription regulator TrmB N-terminal domain-containing protein</fullName>
    </recommendedName>
</protein>
<dbReference type="PANTHER" id="PTHR34293:SF1">
    <property type="entry name" value="HTH-TYPE TRANSCRIPTIONAL REGULATOR TRMBL2"/>
    <property type="match status" value="1"/>
</dbReference>
<evidence type="ECO:0000313" key="3">
    <source>
        <dbReference type="EMBL" id="TCC50828.1"/>
    </source>
</evidence>
<reference evidence="3 4" key="1">
    <citation type="submission" date="2019-02" db="EMBL/GenBank/DDBJ databases">
        <title>Kribbella capetownensis sp. nov. and Kribbella speibonae sp. nov., isolated from soil.</title>
        <authorList>
            <person name="Curtis S.M."/>
            <person name="Norton I."/>
            <person name="Everest G.J."/>
            <person name="Meyers P.R."/>
        </authorList>
    </citation>
    <scope>NUCLEOTIDE SEQUENCE [LARGE SCALE GENOMIC DNA]</scope>
    <source>
        <strain evidence="3 4">YM53</strain>
    </source>
</reference>
<dbReference type="AlphaFoldDB" id="A0A4R0JZM1"/>
<dbReference type="InterPro" id="IPR051797">
    <property type="entry name" value="TrmB-like"/>
</dbReference>
<dbReference type="OrthoDB" id="5932488at2"/>
<evidence type="ECO:0000256" key="1">
    <source>
        <dbReference type="SAM" id="Coils"/>
    </source>
</evidence>
<evidence type="ECO:0000313" key="4">
    <source>
        <dbReference type="Proteomes" id="UP000293342"/>
    </source>
</evidence>
<comment type="caution">
    <text evidence="3">The sequence shown here is derived from an EMBL/GenBank/DDBJ whole genome shotgun (WGS) entry which is preliminary data.</text>
</comment>
<keyword evidence="4" id="KW-1185">Reference proteome</keyword>
<dbReference type="InterPro" id="IPR036388">
    <property type="entry name" value="WH-like_DNA-bd_sf"/>
</dbReference>
<dbReference type="InterPro" id="IPR036390">
    <property type="entry name" value="WH_DNA-bd_sf"/>
</dbReference>
<dbReference type="Proteomes" id="UP000293342">
    <property type="component" value="Unassembled WGS sequence"/>
</dbReference>
<name>A0A4R0JZM1_9ACTN</name>
<dbReference type="CDD" id="cd00090">
    <property type="entry name" value="HTH_ARSR"/>
    <property type="match status" value="1"/>
</dbReference>
<dbReference type="SUPFAM" id="SSF46785">
    <property type="entry name" value="Winged helix' DNA-binding domain"/>
    <property type="match status" value="1"/>
</dbReference>
<dbReference type="Pfam" id="PF01978">
    <property type="entry name" value="TrmB"/>
    <property type="match status" value="1"/>
</dbReference>
<proteinExistence type="predicted"/>
<dbReference type="EMBL" id="SJKD01000002">
    <property type="protein sequence ID" value="TCC50828.1"/>
    <property type="molecule type" value="Genomic_DNA"/>
</dbReference>
<dbReference type="InterPro" id="IPR011991">
    <property type="entry name" value="ArsR-like_HTH"/>
</dbReference>
<dbReference type="InterPro" id="IPR002831">
    <property type="entry name" value="Tscrpt_reg_TrmB_N"/>
</dbReference>
<accession>A0A4R0JZM1</accession>
<evidence type="ECO:0000259" key="2">
    <source>
        <dbReference type="Pfam" id="PF01978"/>
    </source>
</evidence>
<dbReference type="PANTHER" id="PTHR34293">
    <property type="entry name" value="HTH-TYPE TRANSCRIPTIONAL REGULATOR TRMBL2"/>
    <property type="match status" value="1"/>
</dbReference>
<sequence>MDTESLLEQLGLSKTEAKVYLCLLGEAPLPAATIADRTGTSRSSVYLVLRSLVDSGLIDAGAGYSSRYHAAPPDRALAALLEREQQELENRRQQVEQVLPDLSKLFEQSTGADGELVEILRTPSLVGQRFDRLQSEARESIDVVVRGPLQVGGSNEAELGALRRGVRARAIYDNAILADPVVAKNLSSWTSGGEQARVYPGALPMKFALFDAHTVVMPLVAPGVTGVVAIIVRNHELAAALEFLFDTLWSASEPLKQA</sequence>